<organism evidence="1 2">
    <name type="scientific">Candidatus Segetimicrobium genomatis</name>
    <dbReference type="NCBI Taxonomy" id="2569760"/>
    <lineage>
        <taxon>Bacteria</taxon>
        <taxon>Bacillati</taxon>
        <taxon>Candidatus Sysuimicrobiota</taxon>
        <taxon>Candidatus Sysuimicrobiia</taxon>
        <taxon>Candidatus Sysuimicrobiales</taxon>
        <taxon>Candidatus Segetimicrobiaceae</taxon>
        <taxon>Candidatus Segetimicrobium</taxon>
    </lineage>
</organism>
<name>A0A537JXR4_9BACT</name>
<dbReference type="AlphaFoldDB" id="A0A537JXR4"/>
<sequence>MLEAPGRRSVGRLWFFGPGRMVVWLGGGPTTGGTAQNTIMRTEDGGVRWHSIGLPSADYKGSTGSFITPVEAWAQVGTGTGMNSLSSILYHTLDGGDHWTELAQAVAGKRSHSGLTTVFTTGIEFRDAKDGWVGTNFFGTMLPIFYMTTDGGVAWNQQWLSAPAQGPDHWTTGEVSPPRFFNGGAGVAVALLSNGKNEVKPFAYRSSNGGRTWSDPRPFPARQGPTDSLAWDVLSPTVWAVAENQTLWVSSNAGLTWSVHPIPLAQTYQIVRIALSAPKHVWLIAAHWGAPWRLPNARCVLLT</sequence>
<reference evidence="1 2" key="1">
    <citation type="journal article" date="2019" name="Nat. Microbiol.">
        <title>Mediterranean grassland soil C-N compound turnover is dependent on rainfall and depth, and is mediated by genomically divergent microorganisms.</title>
        <authorList>
            <person name="Diamond S."/>
            <person name="Andeer P.F."/>
            <person name="Li Z."/>
            <person name="Crits-Christoph A."/>
            <person name="Burstein D."/>
            <person name="Anantharaman K."/>
            <person name="Lane K.R."/>
            <person name="Thomas B.C."/>
            <person name="Pan C."/>
            <person name="Northen T.R."/>
            <person name="Banfield J.F."/>
        </authorList>
    </citation>
    <scope>NUCLEOTIDE SEQUENCE [LARGE SCALE GENOMIC DNA]</scope>
    <source>
        <strain evidence="1">NP_3</strain>
    </source>
</reference>
<dbReference type="EMBL" id="VBAK01000142">
    <property type="protein sequence ID" value="TMI88290.1"/>
    <property type="molecule type" value="Genomic_DNA"/>
</dbReference>
<dbReference type="InterPro" id="IPR015943">
    <property type="entry name" value="WD40/YVTN_repeat-like_dom_sf"/>
</dbReference>
<comment type="caution">
    <text evidence="1">The sequence shown here is derived from an EMBL/GenBank/DDBJ whole genome shotgun (WGS) entry which is preliminary data.</text>
</comment>
<dbReference type="Gene3D" id="2.130.10.10">
    <property type="entry name" value="YVTN repeat-like/Quinoprotein amine dehydrogenase"/>
    <property type="match status" value="2"/>
</dbReference>
<proteinExistence type="predicted"/>
<dbReference type="CDD" id="cd15482">
    <property type="entry name" value="Sialidase_non-viral"/>
    <property type="match status" value="1"/>
</dbReference>
<dbReference type="Proteomes" id="UP000318509">
    <property type="component" value="Unassembled WGS sequence"/>
</dbReference>
<dbReference type="SUPFAM" id="SSF110296">
    <property type="entry name" value="Oligoxyloglucan reducing end-specific cellobiohydrolase"/>
    <property type="match status" value="1"/>
</dbReference>
<protein>
    <recommendedName>
        <fullName evidence="3">Exo-alpha-sialidase</fullName>
    </recommendedName>
</protein>
<evidence type="ECO:0008006" key="3">
    <source>
        <dbReference type="Google" id="ProtNLM"/>
    </source>
</evidence>
<evidence type="ECO:0000313" key="2">
    <source>
        <dbReference type="Proteomes" id="UP000318509"/>
    </source>
</evidence>
<accession>A0A537JXR4</accession>
<gene>
    <name evidence="1" type="ORF">E6H00_13250</name>
</gene>
<evidence type="ECO:0000313" key="1">
    <source>
        <dbReference type="EMBL" id="TMI88290.1"/>
    </source>
</evidence>